<reference evidence="1" key="2">
    <citation type="submission" date="2014-07" db="EMBL/GenBank/DDBJ databases">
        <title>Initial genome analysis of the psychrotolerant acidophile Acidithiobacillus ferrivorans CF27: insights into iron and sulfur oxidation pathways and into biofilm formation.</title>
        <authorList>
            <person name="Talla E."/>
            <person name="Hedrich S."/>
            <person name="Mangenot S."/>
            <person name="Ji B."/>
            <person name="Johnson D.B."/>
            <person name="Barbe V."/>
            <person name="Bonnefoy V."/>
        </authorList>
    </citation>
    <scope>NUCLEOTIDE SEQUENCE [LARGE SCALE GENOMIC DNA]</scope>
    <source>
        <strain evidence="1">CF27</strain>
    </source>
</reference>
<name>A0A060UV90_9PROT</name>
<sequence>MGFRGYHYYIVCALATLAGQELQR</sequence>
<comment type="caution">
    <text evidence="1">The sequence shown here is derived from an EMBL/GenBank/DDBJ whole genome shotgun (WGS) entry which is preliminary data.</text>
</comment>
<dbReference type="EMBL" id="CCCS020000036">
    <property type="protein sequence ID" value="CDQ10698.1"/>
    <property type="molecule type" value="Genomic_DNA"/>
</dbReference>
<proteinExistence type="predicted"/>
<gene>
    <name evidence="1" type="ORF">AFERRI_410011</name>
</gene>
<accession>A0A060UV90</accession>
<dbReference type="AlphaFoldDB" id="A0A060UV90"/>
<organism evidence="1">
    <name type="scientific">Acidithiobacillus ferrivorans</name>
    <dbReference type="NCBI Taxonomy" id="160808"/>
    <lineage>
        <taxon>Bacteria</taxon>
        <taxon>Pseudomonadati</taxon>
        <taxon>Pseudomonadota</taxon>
        <taxon>Acidithiobacillia</taxon>
        <taxon>Acidithiobacillales</taxon>
        <taxon>Acidithiobacillaceae</taxon>
        <taxon>Acidithiobacillus</taxon>
    </lineage>
</organism>
<reference evidence="1" key="1">
    <citation type="submission" date="2014-03" db="EMBL/GenBank/DDBJ databases">
        <authorList>
            <person name="Genoscope - CEA"/>
        </authorList>
    </citation>
    <scope>NUCLEOTIDE SEQUENCE [LARGE SCALE GENOMIC DNA]</scope>
    <source>
        <strain evidence="1">CF27</strain>
    </source>
</reference>
<evidence type="ECO:0000313" key="1">
    <source>
        <dbReference type="EMBL" id="CDQ10698.1"/>
    </source>
</evidence>
<protein>
    <submittedName>
        <fullName evidence="1">Uncharacterized protein</fullName>
    </submittedName>
</protein>